<feature type="region of interest" description="Disordered" evidence="1">
    <location>
        <begin position="59"/>
        <end position="88"/>
    </location>
</feature>
<feature type="compositionally biased region" description="Basic residues" evidence="1">
    <location>
        <begin position="1"/>
        <end position="15"/>
    </location>
</feature>
<protein>
    <submittedName>
        <fullName evidence="2">Lytic transglycosylase domain-containing protein</fullName>
    </submittedName>
</protein>
<gene>
    <name evidence="2" type="ORF">AB3X52_15795</name>
</gene>
<organism evidence="2 3">
    <name type="scientific">Nocardioides eburneus</name>
    <dbReference type="NCBI Taxonomy" id="3231482"/>
    <lineage>
        <taxon>Bacteria</taxon>
        <taxon>Bacillati</taxon>
        <taxon>Actinomycetota</taxon>
        <taxon>Actinomycetes</taxon>
        <taxon>Propionibacteriales</taxon>
        <taxon>Nocardioidaceae</taxon>
        <taxon>Nocardioides</taxon>
    </lineage>
</organism>
<feature type="region of interest" description="Disordered" evidence="1">
    <location>
        <begin position="1"/>
        <end position="23"/>
    </location>
</feature>
<evidence type="ECO:0000313" key="3">
    <source>
        <dbReference type="Proteomes" id="UP001556631"/>
    </source>
</evidence>
<dbReference type="RefSeq" id="WP_367995054.1">
    <property type="nucleotide sequence ID" value="NZ_JBFPJR010000032.1"/>
</dbReference>
<name>A0ABV3T5C3_9ACTN</name>
<dbReference type="EMBL" id="JBFPJR010000032">
    <property type="protein sequence ID" value="MEX0429089.1"/>
    <property type="molecule type" value="Genomic_DNA"/>
</dbReference>
<dbReference type="SUPFAM" id="SSF53955">
    <property type="entry name" value="Lysozyme-like"/>
    <property type="match status" value="1"/>
</dbReference>
<accession>A0ABV3T5C3</accession>
<feature type="compositionally biased region" description="Polar residues" evidence="1">
    <location>
        <begin position="75"/>
        <end position="84"/>
    </location>
</feature>
<proteinExistence type="predicted"/>
<dbReference type="InterPro" id="IPR023346">
    <property type="entry name" value="Lysozyme-like_dom_sf"/>
</dbReference>
<feature type="region of interest" description="Disordered" evidence="1">
    <location>
        <begin position="96"/>
        <end position="115"/>
    </location>
</feature>
<comment type="caution">
    <text evidence="2">The sequence shown here is derived from an EMBL/GenBank/DDBJ whole genome shotgun (WGS) entry which is preliminary data.</text>
</comment>
<dbReference type="Gene3D" id="1.10.530.10">
    <property type="match status" value="1"/>
</dbReference>
<feature type="compositionally biased region" description="Basic and acidic residues" evidence="1">
    <location>
        <begin position="98"/>
        <end position="113"/>
    </location>
</feature>
<evidence type="ECO:0000256" key="1">
    <source>
        <dbReference type="SAM" id="MobiDB-lite"/>
    </source>
</evidence>
<sequence>MSKHAPHVPKHRKAPQRPLAEAPKKVAKTTLLLSTLAVGGTGTAVAGGIALHAPSDQVTPVASSFGQSADGATAPSGSSTTQADGTDAAERAALVAARGDDAPLSRSADRRAATDPVKQAALAAVTTDRGDAITKREDLAQGDPKSVASALLSSYGWSGSQFGCLDSLWTKESGWRVNAYNPSGAYGIPQALPGSKMSSAGPNWQTDAETQIKWGLGYIQDRYGSPCGAWAHSESYNWY</sequence>
<dbReference type="Proteomes" id="UP001556631">
    <property type="component" value="Unassembled WGS sequence"/>
</dbReference>
<reference evidence="2 3" key="1">
    <citation type="submission" date="2024-07" db="EMBL/GenBank/DDBJ databases">
        <authorList>
            <person name="Lee S."/>
            <person name="Kang M."/>
        </authorList>
    </citation>
    <scope>NUCLEOTIDE SEQUENCE [LARGE SCALE GENOMIC DNA]</scope>
    <source>
        <strain evidence="2 3">DS6</strain>
    </source>
</reference>
<keyword evidence="3" id="KW-1185">Reference proteome</keyword>
<evidence type="ECO:0000313" key="2">
    <source>
        <dbReference type="EMBL" id="MEX0429089.1"/>
    </source>
</evidence>